<feature type="domain" description="BEN" evidence="1">
    <location>
        <begin position="8"/>
        <end position="105"/>
    </location>
</feature>
<evidence type="ECO:0000313" key="3">
    <source>
        <dbReference type="Proteomes" id="UP000708208"/>
    </source>
</evidence>
<name>A0A8J2PT84_9HEXA</name>
<accession>A0A8J2PT84</accession>
<proteinExistence type="predicted"/>
<dbReference type="InterPro" id="IPR018379">
    <property type="entry name" value="BEN_domain"/>
</dbReference>
<feature type="non-terminal residue" evidence="2">
    <location>
        <position position="1"/>
    </location>
</feature>
<dbReference type="EMBL" id="CAJVCH010541720">
    <property type="protein sequence ID" value="CAG7826946.1"/>
    <property type="molecule type" value="Genomic_DNA"/>
</dbReference>
<evidence type="ECO:0000259" key="1">
    <source>
        <dbReference type="PROSITE" id="PS51457"/>
    </source>
</evidence>
<keyword evidence="3" id="KW-1185">Reference proteome</keyword>
<organism evidence="2 3">
    <name type="scientific">Allacma fusca</name>
    <dbReference type="NCBI Taxonomy" id="39272"/>
    <lineage>
        <taxon>Eukaryota</taxon>
        <taxon>Metazoa</taxon>
        <taxon>Ecdysozoa</taxon>
        <taxon>Arthropoda</taxon>
        <taxon>Hexapoda</taxon>
        <taxon>Collembola</taxon>
        <taxon>Symphypleona</taxon>
        <taxon>Sminthuridae</taxon>
        <taxon>Allacma</taxon>
    </lineage>
</organism>
<dbReference type="Proteomes" id="UP000708208">
    <property type="component" value="Unassembled WGS sequence"/>
</dbReference>
<protein>
    <recommendedName>
        <fullName evidence="1">BEN domain-containing protein</fullName>
    </recommendedName>
</protein>
<comment type="caution">
    <text evidence="2">The sequence shown here is derived from an EMBL/GenBank/DDBJ whole genome shotgun (WGS) entry which is preliminary data.</text>
</comment>
<dbReference type="GO" id="GO:0003677">
    <property type="term" value="F:DNA binding"/>
    <property type="evidence" value="ECO:0007669"/>
    <property type="project" value="InterPro"/>
</dbReference>
<dbReference type="OrthoDB" id="8890632at2759"/>
<gene>
    <name evidence="2" type="ORF">AFUS01_LOCUS36969</name>
</gene>
<evidence type="ECO:0000313" key="2">
    <source>
        <dbReference type="EMBL" id="CAG7826946.1"/>
    </source>
</evidence>
<dbReference type="AlphaFoldDB" id="A0A8J2PT84"/>
<dbReference type="PROSITE" id="PS51457">
    <property type="entry name" value="BEN"/>
    <property type="match status" value="1"/>
</dbReference>
<reference evidence="2" key="1">
    <citation type="submission" date="2021-06" db="EMBL/GenBank/DDBJ databases">
        <authorList>
            <person name="Hodson N. C."/>
            <person name="Mongue J. A."/>
            <person name="Jaron S. K."/>
        </authorList>
    </citation>
    <scope>NUCLEOTIDE SEQUENCE</scope>
</reference>
<sequence length="120" mass="13051">KKIELVKGSGVFLRASKIAAAKLGSKTPAILSRKLFRYIFTPEETKGHSIMGRKCNANKGTAALPSVNPAKRDAIIEFTLSTFNLKPSSSNKGIDEYQFQKGKILASLGKLLREDSKPAD</sequence>